<name>A0ABN7JUR5_9HYPH</name>
<evidence type="ECO:0000313" key="1">
    <source>
        <dbReference type="EMBL" id="CAD7044747.1"/>
    </source>
</evidence>
<dbReference type="Proteomes" id="UP000606921">
    <property type="component" value="Unassembled WGS sequence"/>
</dbReference>
<gene>
    <name evidence="1" type="ORF">REJC140_03862</name>
</gene>
<proteinExistence type="predicted"/>
<keyword evidence="2" id="KW-1185">Reference proteome</keyword>
<accession>A0ABN7JUR5</accession>
<evidence type="ECO:0000313" key="2">
    <source>
        <dbReference type="Proteomes" id="UP000606921"/>
    </source>
</evidence>
<sequence length="86" mass="9903">MSEMQEKKISSQTKWNLAHPKELWAHQALRSALKKGLIHKGPCEVCGSPHSEGHHDDYDRPMVVRWLCRLHHRAVHKKPKGVTHDG</sequence>
<reference evidence="1 2" key="1">
    <citation type="submission" date="2020-11" db="EMBL/GenBank/DDBJ databases">
        <authorList>
            <person name="Lassalle F."/>
        </authorList>
    </citation>
    <scope>NUCLEOTIDE SEQUENCE [LARGE SCALE GENOMIC DNA]</scope>
    <source>
        <strain evidence="1 2">JC140</strain>
    </source>
</reference>
<comment type="caution">
    <text evidence="1">The sequence shown here is derived from an EMBL/GenBank/DDBJ whole genome shotgun (WGS) entry which is preliminary data.</text>
</comment>
<protein>
    <submittedName>
        <fullName evidence="1">Uncharacterized protein</fullName>
    </submittedName>
</protein>
<dbReference type="EMBL" id="CABFWF030000013">
    <property type="protein sequence ID" value="CAD7044747.1"/>
    <property type="molecule type" value="Genomic_DNA"/>
</dbReference>
<organism evidence="1 2">
    <name type="scientific">Pseudorhizobium endolithicum</name>
    <dbReference type="NCBI Taxonomy" id="1191678"/>
    <lineage>
        <taxon>Bacteria</taxon>
        <taxon>Pseudomonadati</taxon>
        <taxon>Pseudomonadota</taxon>
        <taxon>Alphaproteobacteria</taxon>
        <taxon>Hyphomicrobiales</taxon>
        <taxon>Rhizobiaceae</taxon>
        <taxon>Rhizobium/Agrobacterium group</taxon>
        <taxon>Pseudorhizobium</taxon>
    </lineage>
</organism>